<dbReference type="PANTHER" id="PTHR10173">
    <property type="entry name" value="METHIONINE SULFOXIDE REDUCTASE"/>
    <property type="match status" value="1"/>
</dbReference>
<organism evidence="5 6">
    <name type="scientific">Pseudofrancisella aestuarii</name>
    <dbReference type="NCBI Taxonomy" id="2670347"/>
    <lineage>
        <taxon>Bacteria</taxon>
        <taxon>Pseudomonadati</taxon>
        <taxon>Pseudomonadota</taxon>
        <taxon>Gammaproteobacteria</taxon>
        <taxon>Thiotrichales</taxon>
        <taxon>Francisellaceae</taxon>
        <taxon>Pseudofrancisella</taxon>
    </lineage>
</organism>
<dbReference type="InterPro" id="IPR028427">
    <property type="entry name" value="Met_Sox_Rdtase_MsrB"/>
</dbReference>
<dbReference type="EC" id="1.8.4.12" evidence="3"/>
<comment type="catalytic activity">
    <reaction evidence="2 3">
        <text>L-methionyl-[protein] + [thioredoxin]-disulfide + H2O = L-methionyl-(R)-S-oxide-[protein] + [thioredoxin]-dithiol</text>
        <dbReference type="Rhea" id="RHEA:24164"/>
        <dbReference type="Rhea" id="RHEA-COMP:10698"/>
        <dbReference type="Rhea" id="RHEA-COMP:10700"/>
        <dbReference type="Rhea" id="RHEA-COMP:12313"/>
        <dbReference type="Rhea" id="RHEA-COMP:12314"/>
        <dbReference type="ChEBI" id="CHEBI:15377"/>
        <dbReference type="ChEBI" id="CHEBI:16044"/>
        <dbReference type="ChEBI" id="CHEBI:29950"/>
        <dbReference type="ChEBI" id="CHEBI:45764"/>
        <dbReference type="ChEBI" id="CHEBI:50058"/>
        <dbReference type="EC" id="1.8.4.12"/>
    </reaction>
</comment>
<dbReference type="InterPro" id="IPR002579">
    <property type="entry name" value="Met_Sox_Rdtase_MsrB_dom"/>
</dbReference>
<dbReference type="SUPFAM" id="SSF51316">
    <property type="entry name" value="Mss4-like"/>
    <property type="match status" value="1"/>
</dbReference>
<evidence type="ECO:0000256" key="2">
    <source>
        <dbReference type="ARBA" id="ARBA00048488"/>
    </source>
</evidence>
<dbReference type="Gene3D" id="2.170.150.20">
    <property type="entry name" value="Peptide methionine sulfoxide reductase"/>
    <property type="match status" value="1"/>
</dbReference>
<dbReference type="PROSITE" id="PS51790">
    <property type="entry name" value="MSRB"/>
    <property type="match status" value="1"/>
</dbReference>
<feature type="domain" description="MsrB" evidence="4">
    <location>
        <begin position="24"/>
        <end position="146"/>
    </location>
</feature>
<name>A0ABV9TCD8_9GAMM</name>
<dbReference type="RefSeq" id="WP_377654946.1">
    <property type="nucleotide sequence ID" value="NZ_JBHSJH010000002.1"/>
</dbReference>
<sequence length="168" mass="19333">MIIVCLSIVVSYAKNSEPWESFDKSKNIKELNKDQFYVTQKGGTERPFKNEYWDNHQQGIYVDVVSGEPLFSSTDKYESGTGWPSFTKPIDSKFIVENEDNSWFMTRTEVRSKYGNSHLGHVFDDGPAPTGERYCMNSAALRFIPVSKMKEEGYGDYLYLFKSEDKPS</sequence>
<dbReference type="PANTHER" id="PTHR10173:SF59">
    <property type="entry name" value="PEPTIDE METHIONINE SULFOXIDE REDUCTASE MSRA_MSRB"/>
    <property type="match status" value="1"/>
</dbReference>
<comment type="similarity">
    <text evidence="3">Belongs to the MsrB Met sulfoxide reductase family.</text>
</comment>
<dbReference type="EMBL" id="JBHSJH010000002">
    <property type="protein sequence ID" value="MFC4892481.1"/>
    <property type="molecule type" value="Genomic_DNA"/>
</dbReference>
<evidence type="ECO:0000259" key="4">
    <source>
        <dbReference type="PROSITE" id="PS51790"/>
    </source>
</evidence>
<comment type="caution">
    <text evidence="5">The sequence shown here is derived from an EMBL/GenBank/DDBJ whole genome shotgun (WGS) entry which is preliminary data.</text>
</comment>
<feature type="active site" description="Nucleophile" evidence="3">
    <location>
        <position position="135"/>
    </location>
</feature>
<gene>
    <name evidence="3 5" type="primary">msrB</name>
    <name evidence="5" type="ORF">ACFPDQ_05400</name>
</gene>
<proteinExistence type="inferred from homology"/>
<dbReference type="InterPro" id="IPR011057">
    <property type="entry name" value="Mss4-like_sf"/>
</dbReference>
<evidence type="ECO:0000256" key="3">
    <source>
        <dbReference type="HAMAP-Rule" id="MF_01400"/>
    </source>
</evidence>
<evidence type="ECO:0000313" key="6">
    <source>
        <dbReference type="Proteomes" id="UP001595926"/>
    </source>
</evidence>
<accession>A0ABV9TCD8</accession>
<keyword evidence="1 3" id="KW-0560">Oxidoreductase</keyword>
<keyword evidence="6" id="KW-1185">Reference proteome</keyword>
<evidence type="ECO:0000313" key="5">
    <source>
        <dbReference type="EMBL" id="MFC4892481.1"/>
    </source>
</evidence>
<evidence type="ECO:0000256" key="1">
    <source>
        <dbReference type="ARBA" id="ARBA00023002"/>
    </source>
</evidence>
<dbReference type="NCBIfam" id="TIGR00357">
    <property type="entry name" value="peptide-methionine (R)-S-oxide reductase MsrB"/>
    <property type="match status" value="1"/>
</dbReference>
<comment type="caution">
    <text evidence="3">Lacks conserved residue(s) required for the propagation of feature annotation.</text>
</comment>
<dbReference type="GO" id="GO:0033743">
    <property type="term" value="F:peptide-methionine (R)-S-oxide reductase activity"/>
    <property type="evidence" value="ECO:0007669"/>
    <property type="project" value="UniProtKB-EC"/>
</dbReference>
<protein>
    <recommendedName>
        <fullName evidence="3">Peptide methionine sulfoxide reductase MsrB</fullName>
        <ecNumber evidence="3">1.8.4.12</ecNumber>
    </recommendedName>
    <alternativeName>
        <fullName evidence="3">Peptide-methionine (R)-S-oxide reductase</fullName>
    </alternativeName>
</protein>
<dbReference type="HAMAP" id="MF_01400">
    <property type="entry name" value="MsrB"/>
    <property type="match status" value="1"/>
</dbReference>
<dbReference type="Pfam" id="PF01641">
    <property type="entry name" value="SelR"/>
    <property type="match status" value="1"/>
</dbReference>
<dbReference type="Proteomes" id="UP001595926">
    <property type="component" value="Unassembled WGS sequence"/>
</dbReference>
<reference evidence="6" key="1">
    <citation type="journal article" date="2019" name="Int. J. Syst. Evol. Microbiol.">
        <title>The Global Catalogue of Microorganisms (GCM) 10K type strain sequencing project: providing services to taxonomists for standard genome sequencing and annotation.</title>
        <authorList>
            <consortium name="The Broad Institute Genomics Platform"/>
            <consortium name="The Broad Institute Genome Sequencing Center for Infectious Disease"/>
            <person name="Wu L."/>
            <person name="Ma J."/>
        </authorList>
    </citation>
    <scope>NUCLEOTIDE SEQUENCE [LARGE SCALE GENOMIC DNA]</scope>
    <source>
        <strain evidence="6">CGMCC 1.13718</strain>
    </source>
</reference>